<gene>
    <name evidence="3" type="ORF">KBJIOONF_00007</name>
</gene>
<keyword evidence="2" id="KW-0812">Transmembrane</keyword>
<accession>A0A7G9Y1N7</accession>
<proteinExistence type="predicted"/>
<feature type="transmembrane region" description="Helical" evidence="2">
    <location>
        <begin position="56"/>
        <end position="77"/>
    </location>
</feature>
<keyword evidence="2" id="KW-1133">Transmembrane helix</keyword>
<dbReference type="EMBL" id="MT630685">
    <property type="protein sequence ID" value="QNO41921.1"/>
    <property type="molecule type" value="Genomic_DNA"/>
</dbReference>
<reference evidence="3" key="1">
    <citation type="submission" date="2020-06" db="EMBL/GenBank/DDBJ databases">
        <title>Unique genomic features of the anaerobic methanotrophic archaea.</title>
        <authorList>
            <person name="Chadwick G.L."/>
            <person name="Skennerton C.T."/>
            <person name="Laso-Perez R."/>
            <person name="Leu A.O."/>
            <person name="Speth D.R."/>
            <person name="Yu H."/>
            <person name="Morgan-Lang C."/>
            <person name="Hatzenpichler R."/>
            <person name="Goudeau D."/>
            <person name="Malmstrom R."/>
            <person name="Brazelton W.J."/>
            <person name="Woyke T."/>
            <person name="Hallam S.J."/>
            <person name="Tyson G.W."/>
            <person name="Wegener G."/>
            <person name="Boetius A."/>
            <person name="Orphan V."/>
        </authorList>
    </citation>
    <scope>NUCLEOTIDE SEQUENCE</scope>
</reference>
<evidence type="ECO:0000256" key="1">
    <source>
        <dbReference type="SAM" id="MobiDB-lite"/>
    </source>
</evidence>
<evidence type="ECO:0000313" key="3">
    <source>
        <dbReference type="EMBL" id="QNO41921.1"/>
    </source>
</evidence>
<feature type="compositionally biased region" description="Polar residues" evidence="1">
    <location>
        <begin position="1"/>
        <end position="10"/>
    </location>
</feature>
<protein>
    <submittedName>
        <fullName evidence="3">Uncharacterized protein</fullName>
    </submittedName>
</protein>
<organism evidence="3">
    <name type="scientific">Candidatus Methanogaster sp. ANME-2c ERB4</name>
    <dbReference type="NCBI Taxonomy" id="2759911"/>
    <lineage>
        <taxon>Archaea</taxon>
        <taxon>Methanobacteriati</taxon>
        <taxon>Methanobacteriota</taxon>
        <taxon>Stenosarchaea group</taxon>
        <taxon>Methanomicrobia</taxon>
        <taxon>Methanosarcinales</taxon>
        <taxon>ANME-2 cluster</taxon>
        <taxon>Candidatus Methanogasteraceae</taxon>
        <taxon>Candidatus Methanogaster</taxon>
    </lineage>
</organism>
<evidence type="ECO:0000256" key="2">
    <source>
        <dbReference type="SAM" id="Phobius"/>
    </source>
</evidence>
<feature type="region of interest" description="Disordered" evidence="1">
    <location>
        <begin position="1"/>
        <end position="22"/>
    </location>
</feature>
<keyword evidence="2" id="KW-0472">Membrane</keyword>
<dbReference type="AlphaFoldDB" id="A0A7G9Y1N7"/>
<name>A0A7G9Y1N7_9EURY</name>
<sequence>MTTKLYSQPIQKGWGGSSEEPDEGNLQVRFCEGAHSNLGAITPKQEVRYGSYLTELLFFSFAASVLSVLSVVFQNIISKYQKVSWVLVTATRDTKDPKKGMHHVLNPNNLQHPAQRSGVLKRLHAKRIIRVPSVARSTIAAWAGTGSRFTRF</sequence>